<comment type="caution">
    <text evidence="1">The sequence shown here is derived from an EMBL/GenBank/DDBJ whole genome shotgun (WGS) entry which is preliminary data.</text>
</comment>
<accession>A0A2I0JFV8</accession>
<dbReference type="Proteomes" id="UP000233551">
    <property type="component" value="Unassembled WGS sequence"/>
</dbReference>
<organism evidence="1 2">
    <name type="scientific">Punica granatum</name>
    <name type="common">Pomegranate</name>
    <dbReference type="NCBI Taxonomy" id="22663"/>
    <lineage>
        <taxon>Eukaryota</taxon>
        <taxon>Viridiplantae</taxon>
        <taxon>Streptophyta</taxon>
        <taxon>Embryophyta</taxon>
        <taxon>Tracheophyta</taxon>
        <taxon>Spermatophyta</taxon>
        <taxon>Magnoliopsida</taxon>
        <taxon>eudicotyledons</taxon>
        <taxon>Gunneridae</taxon>
        <taxon>Pentapetalae</taxon>
        <taxon>rosids</taxon>
        <taxon>malvids</taxon>
        <taxon>Myrtales</taxon>
        <taxon>Lythraceae</taxon>
        <taxon>Punica</taxon>
    </lineage>
</organism>
<evidence type="ECO:0000313" key="1">
    <source>
        <dbReference type="EMBL" id="PKI54770.1"/>
    </source>
</evidence>
<gene>
    <name evidence="1" type="ORF">CRG98_024872</name>
</gene>
<dbReference type="EMBL" id="PGOL01001771">
    <property type="protein sequence ID" value="PKI54770.1"/>
    <property type="molecule type" value="Genomic_DNA"/>
</dbReference>
<sequence length="171" mass="19277">MWLQSLSLSLSLSLSCTISLFLLIIVCHHRSALAVFVIRYLVLRMIAPQEGSCDLIDPLEHSLHAFHRVSKSDRLNVKTLEVWISALMKPRGIRALAQKPKLGWSPIAAQKLELGREDRHREEDLPINFHHGLPTPALAVQFGLCHSFSGQAFLELQLRVSPPIWDFARSG</sequence>
<dbReference type="AlphaFoldDB" id="A0A2I0JFV8"/>
<name>A0A2I0JFV8_PUNGR</name>
<reference evidence="1 2" key="1">
    <citation type="submission" date="2017-11" db="EMBL/GenBank/DDBJ databases">
        <title>De-novo sequencing of pomegranate (Punica granatum L.) genome.</title>
        <authorList>
            <person name="Akparov Z."/>
            <person name="Amiraslanov A."/>
            <person name="Hajiyeva S."/>
            <person name="Abbasov M."/>
            <person name="Kaur K."/>
            <person name="Hamwieh A."/>
            <person name="Solovyev V."/>
            <person name="Salamov A."/>
            <person name="Braich B."/>
            <person name="Kosarev P."/>
            <person name="Mahmoud A."/>
            <person name="Hajiyev E."/>
            <person name="Babayeva S."/>
            <person name="Izzatullayeva V."/>
            <person name="Mammadov A."/>
            <person name="Mammadov A."/>
            <person name="Sharifova S."/>
            <person name="Ojaghi J."/>
            <person name="Eynullazada K."/>
            <person name="Bayramov B."/>
            <person name="Abdulazimova A."/>
            <person name="Shahmuradov I."/>
        </authorList>
    </citation>
    <scope>NUCLEOTIDE SEQUENCE [LARGE SCALE GENOMIC DNA]</scope>
    <source>
        <strain evidence="2">cv. AG2017</strain>
        <tissue evidence="1">Leaf</tissue>
    </source>
</reference>
<protein>
    <submittedName>
        <fullName evidence="1">Uncharacterized protein</fullName>
    </submittedName>
</protein>
<proteinExistence type="predicted"/>
<keyword evidence="2" id="KW-1185">Reference proteome</keyword>
<evidence type="ECO:0000313" key="2">
    <source>
        <dbReference type="Proteomes" id="UP000233551"/>
    </source>
</evidence>